<organism evidence="1 2">
    <name type="scientific">Streptomyces durbertensis</name>
    <dbReference type="NCBI Taxonomy" id="2448886"/>
    <lineage>
        <taxon>Bacteria</taxon>
        <taxon>Bacillati</taxon>
        <taxon>Actinomycetota</taxon>
        <taxon>Actinomycetes</taxon>
        <taxon>Kitasatosporales</taxon>
        <taxon>Streptomycetaceae</taxon>
        <taxon>Streptomyces</taxon>
    </lineage>
</organism>
<dbReference type="EMBL" id="WMLF01000109">
    <property type="protein sequence ID" value="MBB1243907.1"/>
    <property type="molecule type" value="Genomic_DNA"/>
</dbReference>
<gene>
    <name evidence="1" type="ORF">GL263_10105</name>
</gene>
<sequence>MKDGETVDTKVVSRGTADGAGRFALSLDEQILGDDHITSDGQVDIELRVNDGQEQVSWNFTVNHESGRQGDAWENPRIAMAAADRAPAGKSATHLNIDLGKNASVTEEGNEPETWVGENGEPLAPAAAAKAARVETTAVPSAKSAKGAASGEVGALCTWRPTDTWYRNRKERFVTVVGSSRAPVTLTQEVGNSHTLGIGIKGAASRTWSQSGTASRSFGASSEDTRKGAYKWHNRVNYRQYRGTGCSIVGDSYQIRPVGYYALGTDPATVKRPKWTSCTPYSSGTRTKTSGRNATFSTGVDTPHVSLSAQSGWSKSTKMSWKISGKVKLCGNTKNGWASSPQAGAYNR</sequence>
<dbReference type="Proteomes" id="UP000766698">
    <property type="component" value="Unassembled WGS sequence"/>
</dbReference>
<reference evidence="2" key="1">
    <citation type="journal article" date="2020" name="Syst. Appl. Microbiol.">
        <title>Streptomyces alkaliterrae sp. nov., isolated from an alkaline soil, and emended descriptions of Streptomyces alkaliphilus, Streptomyces calidiresistens and Streptomyces durbertensis.</title>
        <authorList>
            <person name="Swiecimska M."/>
            <person name="Golinska P."/>
            <person name="Nouioui I."/>
            <person name="Wypij M."/>
            <person name="Rai M."/>
            <person name="Sangal V."/>
            <person name="Goodfellow M."/>
        </authorList>
    </citation>
    <scope>NUCLEOTIDE SEQUENCE [LARGE SCALE GENOMIC DNA]</scope>
    <source>
        <strain evidence="2">DSM 104538</strain>
    </source>
</reference>
<name>A0ABR6EF05_9ACTN</name>
<evidence type="ECO:0000313" key="1">
    <source>
        <dbReference type="EMBL" id="MBB1243907.1"/>
    </source>
</evidence>
<protein>
    <submittedName>
        <fullName evidence="1">Uncharacterized protein</fullName>
    </submittedName>
</protein>
<comment type="caution">
    <text evidence="1">The sequence shown here is derived from an EMBL/GenBank/DDBJ whole genome shotgun (WGS) entry which is preliminary data.</text>
</comment>
<proteinExistence type="predicted"/>
<keyword evidence="2" id="KW-1185">Reference proteome</keyword>
<dbReference type="RefSeq" id="WP_182855269.1">
    <property type="nucleotide sequence ID" value="NZ_WMLF01000109.1"/>
</dbReference>
<accession>A0ABR6EF05</accession>
<evidence type="ECO:0000313" key="2">
    <source>
        <dbReference type="Proteomes" id="UP000766698"/>
    </source>
</evidence>